<dbReference type="CDD" id="cd17273">
    <property type="entry name" value="RMtype1_S_EcoJA69PI-TRD1-CR1_like"/>
    <property type="match status" value="1"/>
</dbReference>
<protein>
    <submittedName>
        <fullName evidence="4">Restriction endonuclease subunit S</fullName>
    </submittedName>
</protein>
<dbReference type="GO" id="GO:0009307">
    <property type="term" value="P:DNA restriction-modification system"/>
    <property type="evidence" value="ECO:0007669"/>
    <property type="project" value="UniProtKB-KW"/>
</dbReference>
<evidence type="ECO:0000313" key="5">
    <source>
        <dbReference type="Proteomes" id="UP000265562"/>
    </source>
</evidence>
<evidence type="ECO:0000256" key="1">
    <source>
        <dbReference type="ARBA" id="ARBA00010923"/>
    </source>
</evidence>
<keyword evidence="4" id="KW-0540">Nuclease</keyword>
<dbReference type="Proteomes" id="UP000265562">
    <property type="component" value="Chromosome"/>
</dbReference>
<keyword evidence="5" id="KW-1185">Reference proteome</keyword>
<comment type="similarity">
    <text evidence="1">Belongs to the type-I restriction system S methylase family.</text>
</comment>
<sequence length="181" mass="20279">MCKWIECKISDIGTVVGGATPSTNIHENYENGTIPWITPKDLSTFSGRYIQRGERNITEVGLKNCSTQLLPKNTVLFSSRAPIGYVAIASNDLCTNQGFKSVIPNKNIDPNFLYYLLKYNKERIEGMGSGTTFKEVSGNTMKNIPVYVPEDKKVQEKIASILGSIDDKIEENERINNNFVY</sequence>
<evidence type="ECO:0000256" key="3">
    <source>
        <dbReference type="ARBA" id="ARBA00023125"/>
    </source>
</evidence>
<evidence type="ECO:0000256" key="2">
    <source>
        <dbReference type="ARBA" id="ARBA00022747"/>
    </source>
</evidence>
<dbReference type="GO" id="GO:0003677">
    <property type="term" value="F:DNA binding"/>
    <property type="evidence" value="ECO:0007669"/>
    <property type="project" value="UniProtKB-KW"/>
</dbReference>
<accession>A0A385PYL9</accession>
<dbReference type="REBASE" id="272006">
    <property type="entry name" value="S2.Lum23576IIIP"/>
</dbReference>
<dbReference type="InterPro" id="IPR000055">
    <property type="entry name" value="Restrct_endonuc_typeI_TRD"/>
</dbReference>
<dbReference type="PANTHER" id="PTHR30408:SF13">
    <property type="entry name" value="TYPE I RESTRICTION ENZYME HINDI SPECIFICITY SUBUNIT"/>
    <property type="match status" value="1"/>
</dbReference>
<dbReference type="RefSeq" id="WP_111525601.1">
    <property type="nucleotide sequence ID" value="NZ_CP032364.1"/>
</dbReference>
<dbReference type="KEGG" id="lua:D4A81_04185"/>
<reference evidence="4 5" key="1">
    <citation type="submission" date="2018-09" db="EMBL/GenBank/DDBJ databases">
        <title>Genome sequencing of Lachnoanaerobaculum umeaense DSM 23576.</title>
        <authorList>
            <person name="Kook J.-K."/>
            <person name="Park S.-N."/>
            <person name="Lim Y.K."/>
        </authorList>
    </citation>
    <scope>NUCLEOTIDE SEQUENCE [LARGE SCALE GENOMIC DNA]</scope>
    <source>
        <strain evidence="5">DSM 23576 \ CCUG 58757</strain>
    </source>
</reference>
<name>A0A385PYL9_9FIRM</name>
<proteinExistence type="inferred from homology"/>
<dbReference type="PANTHER" id="PTHR30408">
    <property type="entry name" value="TYPE-1 RESTRICTION ENZYME ECOKI SPECIFICITY PROTEIN"/>
    <property type="match status" value="1"/>
</dbReference>
<dbReference type="GO" id="GO:0004519">
    <property type="term" value="F:endonuclease activity"/>
    <property type="evidence" value="ECO:0007669"/>
    <property type="project" value="UniProtKB-KW"/>
</dbReference>
<keyword evidence="4" id="KW-0378">Hydrolase</keyword>
<dbReference type="InterPro" id="IPR044946">
    <property type="entry name" value="Restrct_endonuc_typeI_TRD_sf"/>
</dbReference>
<dbReference type="Gene3D" id="3.90.220.20">
    <property type="entry name" value="DNA methylase specificity domains"/>
    <property type="match status" value="1"/>
</dbReference>
<keyword evidence="2" id="KW-0680">Restriction system</keyword>
<dbReference type="SUPFAM" id="SSF116734">
    <property type="entry name" value="DNA methylase specificity domain"/>
    <property type="match status" value="1"/>
</dbReference>
<gene>
    <name evidence="4" type="ORF">D4A81_04185</name>
</gene>
<organism evidence="4 5">
    <name type="scientific">Lachnoanaerobaculum umeaense</name>
    <dbReference type="NCBI Taxonomy" id="617123"/>
    <lineage>
        <taxon>Bacteria</taxon>
        <taxon>Bacillati</taxon>
        <taxon>Bacillota</taxon>
        <taxon>Clostridia</taxon>
        <taxon>Lachnospirales</taxon>
        <taxon>Lachnospiraceae</taxon>
        <taxon>Lachnoanaerobaculum</taxon>
    </lineage>
</organism>
<dbReference type="InterPro" id="IPR052021">
    <property type="entry name" value="Type-I_RS_S_subunit"/>
</dbReference>
<dbReference type="AlphaFoldDB" id="A0A385PYL9"/>
<keyword evidence="4" id="KW-0255">Endonuclease</keyword>
<evidence type="ECO:0000313" key="4">
    <source>
        <dbReference type="EMBL" id="AYA99200.1"/>
    </source>
</evidence>
<dbReference type="OrthoDB" id="9811611at2"/>
<keyword evidence="3" id="KW-0238">DNA-binding</keyword>
<dbReference type="EMBL" id="CP032364">
    <property type="protein sequence ID" value="AYA99200.1"/>
    <property type="molecule type" value="Genomic_DNA"/>
</dbReference>
<dbReference type="Pfam" id="PF01420">
    <property type="entry name" value="Methylase_S"/>
    <property type="match status" value="1"/>
</dbReference>